<organism evidence="1 2">
    <name type="scientific">Vineibacter terrae</name>
    <dbReference type="NCBI Taxonomy" id="2586908"/>
    <lineage>
        <taxon>Bacteria</taxon>
        <taxon>Pseudomonadati</taxon>
        <taxon>Pseudomonadota</taxon>
        <taxon>Alphaproteobacteria</taxon>
        <taxon>Hyphomicrobiales</taxon>
        <taxon>Vineibacter</taxon>
    </lineage>
</organism>
<gene>
    <name evidence="1" type="ORF">FHP25_23145</name>
</gene>
<keyword evidence="2" id="KW-1185">Reference proteome</keyword>
<reference evidence="1 2" key="1">
    <citation type="submission" date="2019-06" db="EMBL/GenBank/DDBJ databases">
        <title>New taxonomy in bacterial strain CC-CFT640, isolated from vineyard.</title>
        <authorList>
            <person name="Lin S.-Y."/>
            <person name="Tsai C.-F."/>
            <person name="Young C.-C."/>
        </authorList>
    </citation>
    <scope>NUCLEOTIDE SEQUENCE [LARGE SCALE GENOMIC DNA]</scope>
    <source>
        <strain evidence="1 2">CC-CFT640</strain>
    </source>
</reference>
<dbReference type="EMBL" id="VDUZ01000029">
    <property type="protein sequence ID" value="TXL72886.1"/>
    <property type="molecule type" value="Genomic_DNA"/>
</dbReference>
<dbReference type="SUPFAM" id="SSF48452">
    <property type="entry name" value="TPR-like"/>
    <property type="match status" value="1"/>
</dbReference>
<dbReference type="AlphaFoldDB" id="A0A5C8PH92"/>
<proteinExistence type="predicted"/>
<evidence type="ECO:0000313" key="1">
    <source>
        <dbReference type="EMBL" id="TXL72886.1"/>
    </source>
</evidence>
<comment type="caution">
    <text evidence="1">The sequence shown here is derived from an EMBL/GenBank/DDBJ whole genome shotgun (WGS) entry which is preliminary data.</text>
</comment>
<accession>A0A5C8PH92</accession>
<protein>
    <submittedName>
        <fullName evidence="1">Tetratricopeptide repeat protein</fullName>
    </submittedName>
</protein>
<dbReference type="OrthoDB" id="7812878at2"/>
<evidence type="ECO:0000313" key="2">
    <source>
        <dbReference type="Proteomes" id="UP000321638"/>
    </source>
</evidence>
<dbReference type="Pfam" id="PF13371">
    <property type="entry name" value="TPR_9"/>
    <property type="match status" value="1"/>
</dbReference>
<dbReference type="Gene3D" id="1.25.40.10">
    <property type="entry name" value="Tetratricopeptide repeat domain"/>
    <property type="match status" value="1"/>
</dbReference>
<dbReference type="RefSeq" id="WP_147849355.1">
    <property type="nucleotide sequence ID" value="NZ_VDUZ01000029.1"/>
</dbReference>
<dbReference type="InterPro" id="IPR011990">
    <property type="entry name" value="TPR-like_helical_dom_sf"/>
</dbReference>
<name>A0A5C8PH92_9HYPH</name>
<sequence length="428" mass="47406">MPLGSTAQAQPAPSDRAAYDAAFKAMITDPGDLQKAFAFVELAIKVGDLEGAVAALERMLIIAPNLPRVRLELGVLYYRLGSYQVARRYVTDVLALPDVPPTVRTRAEAFLAEIDRQINPHKFSGSLLWGFRYQSNANAAPTGGTVRFGGIDAQLDRQSTSRKDWNAFIIGTFQHLWDFGTQGGEALDTQGTLYVARQFKATDVNLLYASLSSGPRLWLLPSALPQVSIRPYAAFDYVILGSSTEYVAPGLGVNIDKKWASVSAGFVAELRRRDYHNSATRPFNDFRTGWEKFGRLSADWQVLPWLSLGATAGIGRFDANKPFETYNEWLLGVGLIATMGRPSWAPDDQISLALSAARLWDNYAEPDPTIDPNTTRRDREWRLSATLQIPVAERLAVVVQGARNSRSSTLPNFAYVNYIAMVGMTWRF</sequence>
<dbReference type="Proteomes" id="UP000321638">
    <property type="component" value="Unassembled WGS sequence"/>
</dbReference>